<proteinExistence type="predicted"/>
<sequence>MGGKVEQASLRLGVPRSTLYQKIKLHGIAAAPGDPD</sequence>
<dbReference type="InterPro" id="IPR002197">
    <property type="entry name" value="HTH_Fis"/>
</dbReference>
<gene>
    <name evidence="2" type="ordered locus">XC_1527</name>
</gene>
<dbReference type="KEGG" id="xcb:XC_1527"/>
<dbReference type="Pfam" id="PF02954">
    <property type="entry name" value="HTH_8"/>
    <property type="match status" value="1"/>
</dbReference>
<evidence type="ECO:0000259" key="1">
    <source>
        <dbReference type="Pfam" id="PF02954"/>
    </source>
</evidence>
<dbReference type="AlphaFoldDB" id="A0A0H2X7Q0"/>
<organism evidence="2 3">
    <name type="scientific">Xanthomonas campestris pv. campestris (strain 8004)</name>
    <dbReference type="NCBI Taxonomy" id="314565"/>
    <lineage>
        <taxon>Bacteria</taxon>
        <taxon>Pseudomonadati</taxon>
        <taxon>Pseudomonadota</taxon>
        <taxon>Gammaproteobacteria</taxon>
        <taxon>Lysobacterales</taxon>
        <taxon>Lysobacteraceae</taxon>
        <taxon>Xanthomonas</taxon>
    </lineage>
</organism>
<evidence type="ECO:0000313" key="2">
    <source>
        <dbReference type="EMBL" id="AAY48593.1"/>
    </source>
</evidence>
<dbReference type="HOGENOM" id="CLU_3359206_0_0_6"/>
<dbReference type="EMBL" id="CP000050">
    <property type="protein sequence ID" value="AAY48593.1"/>
    <property type="molecule type" value="Genomic_DNA"/>
</dbReference>
<reference evidence="2 3" key="1">
    <citation type="journal article" date="2005" name="Genome Res.">
        <title>Comparative and functional genomic analyses of the pathogenicity of phytopathogen Xanthomonas campestris pv. campestris.</title>
        <authorList>
            <person name="Qian W."/>
            <person name="Jia Y."/>
            <person name="Ren S.X."/>
            <person name="He Y.Q."/>
            <person name="Feng J.X."/>
            <person name="Lu L.F."/>
            <person name="Sun Q."/>
            <person name="Ying G."/>
            <person name="Tang D.J."/>
            <person name="Tang H."/>
            <person name="Wu W."/>
            <person name="Hao P."/>
            <person name="Wang L."/>
            <person name="Jiang B.L."/>
            <person name="Zeng S."/>
            <person name="Gu W.Y."/>
            <person name="Lu G."/>
            <person name="Rong L."/>
            <person name="Tian Y."/>
            <person name="Yao Z."/>
            <person name="Fu G."/>
            <person name="Chen B."/>
            <person name="Fang R."/>
            <person name="Qiang B."/>
            <person name="Chen Z."/>
            <person name="Zhao G.P."/>
            <person name="Tang J.L."/>
            <person name="He C."/>
        </authorList>
    </citation>
    <scope>NUCLEOTIDE SEQUENCE [LARGE SCALE GENOMIC DNA]</scope>
    <source>
        <strain evidence="2 3">8004</strain>
    </source>
</reference>
<accession>A0A0H2X7Q0</accession>
<protein>
    <recommendedName>
        <fullName evidence="1">DNA binding HTH domain-containing protein</fullName>
    </recommendedName>
</protein>
<feature type="domain" description="DNA binding HTH" evidence="1">
    <location>
        <begin position="2"/>
        <end position="24"/>
    </location>
</feature>
<name>A0A0H2X7Q0_XANC8</name>
<dbReference type="Proteomes" id="UP000000420">
    <property type="component" value="Chromosome"/>
</dbReference>
<dbReference type="Gene3D" id="1.10.10.60">
    <property type="entry name" value="Homeodomain-like"/>
    <property type="match status" value="1"/>
</dbReference>
<evidence type="ECO:0000313" key="3">
    <source>
        <dbReference type="Proteomes" id="UP000000420"/>
    </source>
</evidence>
<dbReference type="GO" id="GO:0043565">
    <property type="term" value="F:sequence-specific DNA binding"/>
    <property type="evidence" value="ECO:0007669"/>
    <property type="project" value="InterPro"/>
</dbReference>